<evidence type="ECO:0000313" key="6">
    <source>
        <dbReference type="Proteomes" id="UP000248817"/>
    </source>
</evidence>
<dbReference type="InterPro" id="IPR036770">
    <property type="entry name" value="Ankyrin_rpt-contain_sf"/>
</dbReference>
<accession>A0A2V5J9R0</accession>
<dbReference type="PROSITE" id="PS50297">
    <property type="entry name" value="ANK_REP_REGION"/>
    <property type="match status" value="1"/>
</dbReference>
<dbReference type="SUPFAM" id="SSF48403">
    <property type="entry name" value="Ankyrin repeat"/>
    <property type="match status" value="1"/>
</dbReference>
<keyword evidence="6" id="KW-1185">Reference proteome</keyword>
<evidence type="ECO:0000256" key="3">
    <source>
        <dbReference type="PROSITE-ProRule" id="PRU00023"/>
    </source>
</evidence>
<feature type="repeat" description="ANK" evidence="3">
    <location>
        <begin position="233"/>
        <end position="262"/>
    </location>
</feature>
<dbReference type="Pfam" id="PF12796">
    <property type="entry name" value="Ank_2"/>
    <property type="match status" value="2"/>
</dbReference>
<dbReference type="InterPro" id="IPR050745">
    <property type="entry name" value="Multifunctional_regulatory"/>
</dbReference>
<organism evidence="5 6">
    <name type="scientific">Aspergillus indologenus CBS 114.80</name>
    <dbReference type="NCBI Taxonomy" id="1450541"/>
    <lineage>
        <taxon>Eukaryota</taxon>
        <taxon>Fungi</taxon>
        <taxon>Dikarya</taxon>
        <taxon>Ascomycota</taxon>
        <taxon>Pezizomycotina</taxon>
        <taxon>Eurotiomycetes</taxon>
        <taxon>Eurotiomycetidae</taxon>
        <taxon>Eurotiales</taxon>
        <taxon>Aspergillaceae</taxon>
        <taxon>Aspergillus</taxon>
        <taxon>Aspergillus subgen. Circumdati</taxon>
    </lineage>
</organism>
<dbReference type="InterPro" id="IPR002110">
    <property type="entry name" value="Ankyrin_rpt"/>
</dbReference>
<evidence type="ECO:0000313" key="5">
    <source>
        <dbReference type="EMBL" id="PYI31596.1"/>
    </source>
</evidence>
<dbReference type="EMBL" id="KZ825501">
    <property type="protein sequence ID" value="PYI31596.1"/>
    <property type="molecule type" value="Genomic_DNA"/>
</dbReference>
<name>A0A2V5J9R0_9EURO</name>
<proteinExistence type="predicted"/>
<sequence>MDVLPPPDYAPVQPSEYPQIPTRTPPAILEKLYASCVSGDIHRFRDILDSQSSSPEGFDICDVSAIMIEAIKLDGVQFIQELLDRGMPMDPLYALEAVKVKGKDALGVFLQNGWDINQPISELKPPILGYAIADEDMAAWLLDHGADPNRPCVIDLTPLSLAVETAPMPVVQLMLSRGGDARKGQLLHHAVERQADNIAILSLLIENGADIDSTLYEYHYPSRALFCFLALGTALHKAAELGKVDVVRYLVGEGANVGIKDATGRTALECAQMSDQWEVVQVLEKRN</sequence>
<keyword evidence="1" id="KW-0677">Repeat</keyword>
<reference evidence="5 6" key="1">
    <citation type="submission" date="2018-02" db="EMBL/GenBank/DDBJ databases">
        <title>The genomes of Aspergillus section Nigri reveals drivers in fungal speciation.</title>
        <authorList>
            <consortium name="DOE Joint Genome Institute"/>
            <person name="Vesth T.C."/>
            <person name="Nybo J."/>
            <person name="Theobald S."/>
            <person name="Brandl J."/>
            <person name="Frisvad J.C."/>
            <person name="Nielsen K.F."/>
            <person name="Lyhne E.K."/>
            <person name="Kogle M.E."/>
            <person name="Kuo A."/>
            <person name="Riley R."/>
            <person name="Clum A."/>
            <person name="Nolan M."/>
            <person name="Lipzen A."/>
            <person name="Salamov A."/>
            <person name="Henrissat B."/>
            <person name="Wiebenga A."/>
            <person name="De vries R.P."/>
            <person name="Grigoriev I.V."/>
            <person name="Mortensen U.H."/>
            <person name="Andersen M.R."/>
            <person name="Baker S.E."/>
        </authorList>
    </citation>
    <scope>NUCLEOTIDE SEQUENCE [LARGE SCALE GENOMIC DNA]</scope>
    <source>
        <strain evidence="5 6">CBS 114.80</strain>
    </source>
</reference>
<feature type="region of interest" description="Disordered" evidence="4">
    <location>
        <begin position="1"/>
        <end position="20"/>
    </location>
</feature>
<evidence type="ECO:0000256" key="2">
    <source>
        <dbReference type="ARBA" id="ARBA00023043"/>
    </source>
</evidence>
<evidence type="ECO:0000256" key="4">
    <source>
        <dbReference type="SAM" id="MobiDB-lite"/>
    </source>
</evidence>
<dbReference type="AlphaFoldDB" id="A0A2V5J9R0"/>
<keyword evidence="2 3" id="KW-0040">ANK repeat</keyword>
<dbReference type="PROSITE" id="PS50088">
    <property type="entry name" value="ANK_REPEAT"/>
    <property type="match status" value="1"/>
</dbReference>
<protein>
    <submittedName>
        <fullName evidence="5">Ankyrin repeat protein</fullName>
    </submittedName>
</protein>
<dbReference type="SMART" id="SM00248">
    <property type="entry name" value="ANK"/>
    <property type="match status" value="4"/>
</dbReference>
<dbReference type="Gene3D" id="1.25.40.20">
    <property type="entry name" value="Ankyrin repeat-containing domain"/>
    <property type="match status" value="2"/>
</dbReference>
<gene>
    <name evidence="5" type="ORF">BP00DRAFT_370653</name>
</gene>
<evidence type="ECO:0000256" key="1">
    <source>
        <dbReference type="ARBA" id="ARBA00022737"/>
    </source>
</evidence>
<dbReference type="PANTHER" id="PTHR24189">
    <property type="entry name" value="MYOTROPHIN"/>
    <property type="match status" value="1"/>
</dbReference>
<dbReference type="PANTHER" id="PTHR24189:SF50">
    <property type="entry name" value="ANKYRIN REPEAT AND SOCS BOX PROTEIN 2"/>
    <property type="match status" value="1"/>
</dbReference>
<dbReference type="Proteomes" id="UP000248817">
    <property type="component" value="Unassembled WGS sequence"/>
</dbReference>